<gene>
    <name evidence="1" type="ORF">NCTC12195_03226</name>
</gene>
<reference evidence="1 2" key="1">
    <citation type="submission" date="2018-06" db="EMBL/GenBank/DDBJ databases">
        <authorList>
            <consortium name="Pathogen Informatics"/>
            <person name="Doyle S."/>
        </authorList>
    </citation>
    <scope>NUCLEOTIDE SEQUENCE [LARGE SCALE GENOMIC DNA]</scope>
    <source>
        <strain evidence="1 2">NCTC12195</strain>
    </source>
</reference>
<name>A0A0D0SGT8_STAGA</name>
<evidence type="ECO:0000313" key="1">
    <source>
        <dbReference type="EMBL" id="SUM33757.1"/>
    </source>
</evidence>
<organism evidence="1 2">
    <name type="scientific">Staphylococcus gallinarum</name>
    <dbReference type="NCBI Taxonomy" id="1293"/>
    <lineage>
        <taxon>Bacteria</taxon>
        <taxon>Bacillati</taxon>
        <taxon>Bacillota</taxon>
        <taxon>Bacilli</taxon>
        <taxon>Bacillales</taxon>
        <taxon>Staphylococcaceae</taxon>
        <taxon>Staphylococcus</taxon>
    </lineage>
</organism>
<dbReference type="RefSeq" id="WP_042738333.1">
    <property type="nucleotide sequence ID" value="NZ_JAPQEW010000021.1"/>
</dbReference>
<dbReference type="OrthoDB" id="2242464at2"/>
<protein>
    <submittedName>
        <fullName evidence="1">Putative phiSLT protein</fullName>
    </submittedName>
</protein>
<dbReference type="EMBL" id="UHDK01000001">
    <property type="protein sequence ID" value="SUM33757.1"/>
    <property type="molecule type" value="Genomic_DNA"/>
</dbReference>
<sequence>MSVEIKGTHNMLRKIREQYGEAKMLKAQDEALKLGSKYVVGVMKENFEVFKDTGESINEISVTSPYYIYGKVRMVKLHWEGSMNRYAIIHLNEYGSVKHPNPRGKGAIARTMFMAEKPYKKIIKETLEGEL</sequence>
<proteinExistence type="predicted"/>
<dbReference type="AlphaFoldDB" id="A0A0D0SGT8"/>
<evidence type="ECO:0000313" key="2">
    <source>
        <dbReference type="Proteomes" id="UP000255277"/>
    </source>
</evidence>
<dbReference type="Proteomes" id="UP000255277">
    <property type="component" value="Unassembled WGS sequence"/>
</dbReference>
<dbReference type="STRING" id="1293.SH09_03955"/>
<accession>A0A0D0SGT8</accession>